<dbReference type="GO" id="GO:0005576">
    <property type="term" value="C:extracellular region"/>
    <property type="evidence" value="ECO:0007669"/>
    <property type="project" value="InterPro"/>
</dbReference>
<evidence type="ECO:0000256" key="5">
    <source>
        <dbReference type="RuleBase" id="RU003856"/>
    </source>
</evidence>
<feature type="domain" description="Bowman-Birk serine protease inhibitors family" evidence="7">
    <location>
        <begin position="55"/>
        <end position="110"/>
    </location>
</feature>
<keyword evidence="2 5" id="KW-0646">Protease inhibitor</keyword>
<dbReference type="InterPro" id="IPR035995">
    <property type="entry name" value="Bowman-Birk_prot_inh"/>
</dbReference>
<feature type="signal peptide" evidence="6">
    <location>
        <begin position="1"/>
        <end position="25"/>
    </location>
</feature>
<dbReference type="Gene3D" id="2.10.69.10">
    <property type="entry name" value="Cysteine Protease (Bromelain) Inhibitor, subunit H"/>
    <property type="match status" value="1"/>
</dbReference>
<accession>A0A8K0GPZ2</accession>
<dbReference type="InterPro" id="IPR000877">
    <property type="entry name" value="Prot_inh_BBI"/>
</dbReference>
<organism evidence="8 9">
    <name type="scientific">Rhamnella rubrinervis</name>
    <dbReference type="NCBI Taxonomy" id="2594499"/>
    <lineage>
        <taxon>Eukaryota</taxon>
        <taxon>Viridiplantae</taxon>
        <taxon>Streptophyta</taxon>
        <taxon>Embryophyta</taxon>
        <taxon>Tracheophyta</taxon>
        <taxon>Spermatophyta</taxon>
        <taxon>Magnoliopsida</taxon>
        <taxon>eudicotyledons</taxon>
        <taxon>Gunneridae</taxon>
        <taxon>Pentapetalae</taxon>
        <taxon>rosids</taxon>
        <taxon>fabids</taxon>
        <taxon>Rosales</taxon>
        <taxon>Rhamnaceae</taxon>
        <taxon>rhamnoid group</taxon>
        <taxon>Rhamneae</taxon>
        <taxon>Rhamnella</taxon>
    </lineage>
</organism>
<dbReference type="OrthoDB" id="1928998at2759"/>
<keyword evidence="4" id="KW-1015">Disulfide bond</keyword>
<reference evidence="8" key="1">
    <citation type="submission" date="2020-03" db="EMBL/GenBank/DDBJ databases">
        <title>A high-quality chromosome-level genome assembly of a woody plant with both climbing and erect habits, Rhamnella rubrinervis.</title>
        <authorList>
            <person name="Lu Z."/>
            <person name="Yang Y."/>
            <person name="Zhu X."/>
            <person name="Sun Y."/>
        </authorList>
    </citation>
    <scope>NUCLEOTIDE SEQUENCE</scope>
    <source>
        <strain evidence="8">BYM</strain>
        <tissue evidence="8">Leaf</tissue>
    </source>
</reference>
<comment type="similarity">
    <text evidence="1 5">Belongs to the Bowman-Birk serine protease inhibitor family.</text>
</comment>
<dbReference type="CDD" id="cd00023">
    <property type="entry name" value="BBI"/>
    <property type="match status" value="1"/>
</dbReference>
<dbReference type="PANTHER" id="PTHR33479">
    <property type="entry name" value="BOWMAN-BIRK TYPE BRAN TRYPSIN INHIBITOR"/>
    <property type="match status" value="1"/>
</dbReference>
<keyword evidence="6" id="KW-0732">Signal</keyword>
<evidence type="ECO:0000256" key="1">
    <source>
        <dbReference type="ARBA" id="ARBA00008506"/>
    </source>
</evidence>
<dbReference type="GO" id="GO:0004867">
    <property type="term" value="F:serine-type endopeptidase inhibitor activity"/>
    <property type="evidence" value="ECO:0007669"/>
    <property type="project" value="UniProtKB-KW"/>
</dbReference>
<evidence type="ECO:0000256" key="3">
    <source>
        <dbReference type="ARBA" id="ARBA00022900"/>
    </source>
</evidence>
<dbReference type="SUPFAM" id="SSF57247">
    <property type="entry name" value="Bowman-Birk inhibitor, BBI"/>
    <property type="match status" value="1"/>
</dbReference>
<feature type="chain" id="PRO_5035444473" description="Bowman-Birk serine protease inhibitors family domain-containing protein" evidence="6">
    <location>
        <begin position="26"/>
        <end position="130"/>
    </location>
</feature>
<dbReference type="Pfam" id="PF00228">
    <property type="entry name" value="Bowman-Birk_leg"/>
    <property type="match status" value="1"/>
</dbReference>
<name>A0A8K0GPZ2_9ROSA</name>
<dbReference type="SMART" id="SM00269">
    <property type="entry name" value="BowB"/>
    <property type="match status" value="1"/>
</dbReference>
<dbReference type="EMBL" id="VOIH02000009">
    <property type="protein sequence ID" value="KAF3437172.1"/>
    <property type="molecule type" value="Genomic_DNA"/>
</dbReference>
<dbReference type="PANTHER" id="PTHR33479:SF19">
    <property type="entry name" value="BOWMAN-BIRK TYPE PROTEINASE INHIBITOR C-II"/>
    <property type="match status" value="1"/>
</dbReference>
<keyword evidence="3 5" id="KW-0722">Serine protease inhibitor</keyword>
<comment type="caution">
    <text evidence="8">The sequence shown here is derived from an EMBL/GenBank/DDBJ whole genome shotgun (WGS) entry which is preliminary data.</text>
</comment>
<dbReference type="Proteomes" id="UP000796880">
    <property type="component" value="Unassembled WGS sequence"/>
</dbReference>
<evidence type="ECO:0000256" key="6">
    <source>
        <dbReference type="SAM" id="SignalP"/>
    </source>
</evidence>
<evidence type="ECO:0000256" key="2">
    <source>
        <dbReference type="ARBA" id="ARBA00022690"/>
    </source>
</evidence>
<keyword evidence="9" id="KW-1185">Reference proteome</keyword>
<evidence type="ECO:0000256" key="4">
    <source>
        <dbReference type="ARBA" id="ARBA00023157"/>
    </source>
</evidence>
<evidence type="ECO:0000313" key="8">
    <source>
        <dbReference type="EMBL" id="KAF3437172.1"/>
    </source>
</evidence>
<evidence type="ECO:0000313" key="9">
    <source>
        <dbReference type="Proteomes" id="UP000796880"/>
    </source>
</evidence>
<dbReference type="AlphaFoldDB" id="A0A8K0GPZ2"/>
<evidence type="ECO:0000259" key="7">
    <source>
        <dbReference type="SMART" id="SM00269"/>
    </source>
</evidence>
<gene>
    <name evidence="8" type="ORF">FNV43_RR19925</name>
</gene>
<proteinExistence type="inferred from homology"/>
<sequence length="130" mass="13915">MAVKLGMVMKLAVLALLLAAVSATARSVDLFDLLASNNPEAFQLVTQKTPNTTPCCDKCICTKSNPPICTCRDVFHGTERCEGCNACICTRNYIPQCRCADSRDYCLPKCKTTTTVSVEAAVAAEIASSN</sequence>
<protein>
    <recommendedName>
        <fullName evidence="7">Bowman-Birk serine protease inhibitors family domain-containing protein</fullName>
    </recommendedName>
</protein>